<dbReference type="AlphaFoldDB" id="A0A0K9XJQ4"/>
<dbReference type="RefSeq" id="WP_049713997.1">
    <property type="nucleotide sequence ID" value="NZ_LFXA01000002.1"/>
</dbReference>
<sequence>MKAMIAWWDLSTSQQNAETLRDFLREEAQQSWSDIPGLVLKFWVSDPERHRWGAVMIWESEEAAARAVLPRSAGEVIGHPLDYREWFDIEATVEGAHGLPSLNGLGTALAPQLERELENH</sequence>
<dbReference type="PATRIC" id="fig|1678637.3.peg.190"/>
<dbReference type="Gene3D" id="3.30.70.100">
    <property type="match status" value="1"/>
</dbReference>
<reference evidence="2" key="1">
    <citation type="submission" date="2015-07" db="EMBL/GenBank/DDBJ databases">
        <title>Draft genome sequence of Streptomyces sp. CMAA 1322, a bacterium isolated from Caatinga biome, from dry forest semiarid of Brazil.</title>
        <authorList>
            <person name="Santos S.N."/>
            <person name="Gacesa R."/>
            <person name="Taketani R.G."/>
            <person name="Long P.F."/>
            <person name="Melo I.S."/>
        </authorList>
    </citation>
    <scope>NUCLEOTIDE SEQUENCE [LARGE SCALE GENOMIC DNA]</scope>
    <source>
        <strain evidence="2">CMAA 1322</strain>
    </source>
</reference>
<evidence type="ECO:0008006" key="3">
    <source>
        <dbReference type="Google" id="ProtNLM"/>
    </source>
</evidence>
<dbReference type="Proteomes" id="UP000037288">
    <property type="component" value="Unassembled WGS sequence"/>
</dbReference>
<gene>
    <name evidence="1" type="ORF">AC230_00905</name>
</gene>
<protein>
    <recommendedName>
        <fullName evidence="3">ABM domain-containing protein</fullName>
    </recommendedName>
</protein>
<comment type="caution">
    <text evidence="1">The sequence shown here is derived from an EMBL/GenBank/DDBJ whole genome shotgun (WGS) entry which is preliminary data.</text>
</comment>
<evidence type="ECO:0000313" key="1">
    <source>
        <dbReference type="EMBL" id="KNB53296.1"/>
    </source>
</evidence>
<name>A0A0K9XJQ4_9ACTN</name>
<dbReference type="OrthoDB" id="3687310at2"/>
<accession>A0A0K9XJQ4</accession>
<keyword evidence="2" id="KW-1185">Reference proteome</keyword>
<organism evidence="1 2">
    <name type="scientific">Streptomyces caatingaensis</name>
    <dbReference type="NCBI Taxonomy" id="1678637"/>
    <lineage>
        <taxon>Bacteria</taxon>
        <taxon>Bacillati</taxon>
        <taxon>Actinomycetota</taxon>
        <taxon>Actinomycetes</taxon>
        <taxon>Kitasatosporales</taxon>
        <taxon>Streptomycetaceae</taxon>
        <taxon>Streptomyces</taxon>
    </lineage>
</organism>
<proteinExistence type="predicted"/>
<dbReference type="SUPFAM" id="SSF54909">
    <property type="entry name" value="Dimeric alpha+beta barrel"/>
    <property type="match status" value="1"/>
</dbReference>
<evidence type="ECO:0000313" key="2">
    <source>
        <dbReference type="Proteomes" id="UP000037288"/>
    </source>
</evidence>
<dbReference type="InterPro" id="IPR011008">
    <property type="entry name" value="Dimeric_a/b-barrel"/>
</dbReference>
<dbReference type="EMBL" id="LFXA01000002">
    <property type="protein sequence ID" value="KNB53296.1"/>
    <property type="molecule type" value="Genomic_DNA"/>
</dbReference>